<dbReference type="AlphaFoldDB" id="A0A5B0WPR2"/>
<evidence type="ECO:0000313" key="3">
    <source>
        <dbReference type="EMBL" id="KAA1189002.1"/>
    </source>
</evidence>
<comment type="caution">
    <text evidence="3">The sequence shown here is derived from an EMBL/GenBank/DDBJ whole genome shotgun (WGS) entry which is preliminary data.</text>
</comment>
<dbReference type="PROSITE" id="PS50005">
    <property type="entry name" value="TPR"/>
    <property type="match status" value="1"/>
</dbReference>
<dbReference type="InterPro" id="IPR011990">
    <property type="entry name" value="TPR-like_helical_dom_sf"/>
</dbReference>
<proteinExistence type="predicted"/>
<feature type="region of interest" description="Disordered" evidence="2">
    <location>
        <begin position="59"/>
        <end position="98"/>
    </location>
</feature>
<dbReference type="SUPFAM" id="SSF48452">
    <property type="entry name" value="TPR-like"/>
    <property type="match status" value="1"/>
</dbReference>
<keyword evidence="1" id="KW-0802">TPR repeat</keyword>
<feature type="repeat" description="TPR" evidence="1">
    <location>
        <begin position="334"/>
        <end position="367"/>
    </location>
</feature>
<evidence type="ECO:0000313" key="4">
    <source>
        <dbReference type="Proteomes" id="UP000323708"/>
    </source>
</evidence>
<feature type="compositionally biased region" description="Low complexity" evidence="2">
    <location>
        <begin position="63"/>
        <end position="86"/>
    </location>
</feature>
<dbReference type="Gene3D" id="1.25.40.10">
    <property type="entry name" value="Tetratricopeptide repeat domain"/>
    <property type="match status" value="2"/>
</dbReference>
<dbReference type="EMBL" id="VTUX01000009">
    <property type="protein sequence ID" value="KAA1189002.1"/>
    <property type="molecule type" value="Genomic_DNA"/>
</dbReference>
<dbReference type="InterPro" id="IPR019734">
    <property type="entry name" value="TPR_rpt"/>
</dbReference>
<name>A0A5B0WPR2_9GAMM</name>
<gene>
    <name evidence="3" type="ORF">F0M18_17520</name>
</gene>
<reference evidence="3 4" key="1">
    <citation type="submission" date="2019-09" db="EMBL/GenBank/DDBJ databases">
        <authorList>
            <person name="Chen X.-Y."/>
        </authorList>
    </citation>
    <scope>NUCLEOTIDE SEQUENCE [LARGE SCALE GENOMIC DNA]</scope>
    <source>
        <strain evidence="3 4">NY5</strain>
    </source>
</reference>
<evidence type="ECO:0008006" key="5">
    <source>
        <dbReference type="Google" id="ProtNLM"/>
    </source>
</evidence>
<dbReference type="Proteomes" id="UP000323708">
    <property type="component" value="Unassembled WGS sequence"/>
</dbReference>
<dbReference type="RefSeq" id="WP_149612764.1">
    <property type="nucleotide sequence ID" value="NZ_VTUX01000009.1"/>
</dbReference>
<accession>A0A5B0WPR2</accession>
<sequence length="512" mass="55177">MSSHNEQLEPTPFEPAPAPKADAQSASPGTPTWVWPTLAGLAALAVLVVFWLPSKVGQRSPDAAGTAAATATETTQDTTPPATRTPVDQPAAADASPWSEAQAARLRKEAKSVLQSLLDLQFTLEERGAAQWAADDWATATASAQAGDELYRQRQYVDARDQYAQALQQLEAIESQIPATIDTTIETIRAGLEAGSRQQVTAGIETLTLLAPDHDQLAGLQARAAALEAVAERLATAASAEAEGDLGRAETLLGEAVALDPQHQRAAAELARVSAAYIDQRFNDAMSEGYAALDRGAYDSAREQFRTAAALKPGAGEAGSAIVEVDSAQQASRLSAIKSRGNRLEQGEQWQQAVAAYRSALELDPNILFAREGLQRSQARARLDKQLRQFMEKPERLSDIAVAESAGTLLRNARAIEPRGALLTQQIAALENLLQDYNRTIPVTLRSDGETEVIVYKIARLGRFTETQLELRPGSYRVRGSRLGYRDVLHTLDISPQDRSPSLTVSCTERIP</sequence>
<keyword evidence="4" id="KW-1185">Reference proteome</keyword>
<organism evidence="3 4">
    <name type="scientific">Pseudohalioglobus sediminis</name>
    <dbReference type="NCBI Taxonomy" id="2606449"/>
    <lineage>
        <taxon>Bacteria</taxon>
        <taxon>Pseudomonadati</taxon>
        <taxon>Pseudomonadota</taxon>
        <taxon>Gammaproteobacteria</taxon>
        <taxon>Cellvibrionales</taxon>
        <taxon>Halieaceae</taxon>
        <taxon>Pseudohalioglobus</taxon>
    </lineage>
</organism>
<dbReference type="SMART" id="SM00028">
    <property type="entry name" value="TPR"/>
    <property type="match status" value="4"/>
</dbReference>
<protein>
    <recommendedName>
        <fullName evidence="5">Tetratricopeptide repeat protein</fullName>
    </recommendedName>
</protein>
<evidence type="ECO:0000256" key="2">
    <source>
        <dbReference type="SAM" id="MobiDB-lite"/>
    </source>
</evidence>
<feature type="region of interest" description="Disordered" evidence="2">
    <location>
        <begin position="1"/>
        <end position="29"/>
    </location>
</feature>
<evidence type="ECO:0000256" key="1">
    <source>
        <dbReference type="PROSITE-ProRule" id="PRU00339"/>
    </source>
</evidence>